<sequence length="83" mass="9475">MANNNPRDWHERLSKALWADRTSKKTAIGTIPFALTYGHDAVLLVEINVQSLRIEKQLGMFEAAYAKTMMQELDQVSSIRLKL</sequence>
<dbReference type="AlphaFoldDB" id="A0AAD4UT23"/>
<evidence type="ECO:0000313" key="2">
    <source>
        <dbReference type="Proteomes" id="UP001054821"/>
    </source>
</evidence>
<dbReference type="PANTHER" id="PTHR48475">
    <property type="entry name" value="RIBONUCLEASE H"/>
    <property type="match status" value="1"/>
</dbReference>
<dbReference type="EMBL" id="JAJFAZ020000022">
    <property type="protein sequence ID" value="KAI5311371.1"/>
    <property type="molecule type" value="Genomic_DNA"/>
</dbReference>
<dbReference type="GO" id="GO:0003676">
    <property type="term" value="F:nucleic acid binding"/>
    <property type="evidence" value="ECO:0007669"/>
    <property type="project" value="InterPro"/>
</dbReference>
<reference evidence="1 2" key="1">
    <citation type="journal article" date="2022" name="G3 (Bethesda)">
        <title>Whole-genome sequence and methylome profiling of the almond [Prunus dulcis (Mill.) D.A. Webb] cultivar 'Nonpareil'.</title>
        <authorList>
            <person name="D'Amico-Willman K.M."/>
            <person name="Ouma W.Z."/>
            <person name="Meulia T."/>
            <person name="Sideli G.M."/>
            <person name="Gradziel T.M."/>
            <person name="Fresnedo-Ramirez J."/>
        </authorList>
    </citation>
    <scope>NUCLEOTIDE SEQUENCE [LARGE SCALE GENOMIC DNA]</scope>
    <source>
        <strain evidence="1">Clone GOH B32 T37-40</strain>
    </source>
</reference>
<proteinExistence type="predicted"/>
<keyword evidence="2" id="KW-1185">Reference proteome</keyword>
<comment type="caution">
    <text evidence="1">The sequence shown here is derived from an EMBL/GenBank/DDBJ whole genome shotgun (WGS) entry which is preliminary data.</text>
</comment>
<dbReference type="Proteomes" id="UP001054821">
    <property type="component" value="Unassembled WGS sequence"/>
</dbReference>
<evidence type="ECO:0000313" key="1">
    <source>
        <dbReference type="EMBL" id="KAI5311371.1"/>
    </source>
</evidence>
<dbReference type="PANTHER" id="PTHR48475:SF1">
    <property type="entry name" value="RNASE H TYPE-1 DOMAIN-CONTAINING PROTEIN"/>
    <property type="match status" value="1"/>
</dbReference>
<protein>
    <submittedName>
        <fullName evidence="1">Uncharacterized protein</fullName>
    </submittedName>
</protein>
<accession>A0AAD4UT23</accession>
<dbReference type="Gene3D" id="3.30.420.10">
    <property type="entry name" value="Ribonuclease H-like superfamily/Ribonuclease H"/>
    <property type="match status" value="1"/>
</dbReference>
<gene>
    <name evidence="1" type="ORF">L3X38_000323</name>
</gene>
<dbReference type="InterPro" id="IPR036397">
    <property type="entry name" value="RNaseH_sf"/>
</dbReference>
<organism evidence="1 2">
    <name type="scientific">Prunus dulcis</name>
    <name type="common">Almond</name>
    <name type="synonym">Amygdalus dulcis</name>
    <dbReference type="NCBI Taxonomy" id="3755"/>
    <lineage>
        <taxon>Eukaryota</taxon>
        <taxon>Viridiplantae</taxon>
        <taxon>Streptophyta</taxon>
        <taxon>Embryophyta</taxon>
        <taxon>Tracheophyta</taxon>
        <taxon>Spermatophyta</taxon>
        <taxon>Magnoliopsida</taxon>
        <taxon>eudicotyledons</taxon>
        <taxon>Gunneridae</taxon>
        <taxon>Pentapetalae</taxon>
        <taxon>rosids</taxon>
        <taxon>fabids</taxon>
        <taxon>Rosales</taxon>
        <taxon>Rosaceae</taxon>
        <taxon>Amygdaloideae</taxon>
        <taxon>Amygdaleae</taxon>
        <taxon>Prunus</taxon>
    </lineage>
</organism>
<name>A0AAD4UT23_PRUDU</name>